<evidence type="ECO:0000313" key="1">
    <source>
        <dbReference type="EMBL" id="AUI08398.1"/>
    </source>
</evidence>
<dbReference type="AlphaFoldDB" id="A0AAD0BXB9"/>
<proteinExistence type="predicted"/>
<protein>
    <submittedName>
        <fullName evidence="1">Uncharacterized protein</fullName>
    </submittedName>
</protein>
<dbReference type="Proteomes" id="UP000234414">
    <property type="component" value="Chromosome"/>
</dbReference>
<dbReference type="RefSeq" id="WP_101765843.1">
    <property type="nucleotide sequence ID" value="NZ_CP025298.1"/>
</dbReference>
<reference evidence="1 2" key="1">
    <citation type="submission" date="2017-12" db="EMBL/GenBank/DDBJ databases">
        <title>Complete Genome Sequence of Stenotrophomonas maltophilia CSM2.</title>
        <authorList>
            <person name="Castro-Jaimes S."/>
            <person name="Lopez-Leal G."/>
            <person name="Barberena Jonas C."/>
            <person name="Bustos P."/>
            <person name="Perez-Oseguera A."/>
            <person name="Cevallos M.A."/>
        </authorList>
    </citation>
    <scope>NUCLEOTIDE SEQUENCE [LARGE SCALE GENOMIC DNA]</scope>
    <source>
        <strain evidence="1 2">CSM2</strain>
    </source>
</reference>
<gene>
    <name evidence="1" type="ORF">SmaCSM2_14930</name>
</gene>
<sequence>MVITVKCSAAQWSLLDPAAGLAEAFNTGAAAFDAAVGRASAHHRRTGQRSTVRVEALGSSVDAVHFEALAIASGPAIGLNPAPVA</sequence>
<accession>A0AAD0BXB9</accession>
<organism evidence="1 2">
    <name type="scientific">Stenotrophomonas maltophilia</name>
    <name type="common">Pseudomonas maltophilia</name>
    <name type="synonym">Xanthomonas maltophilia</name>
    <dbReference type="NCBI Taxonomy" id="40324"/>
    <lineage>
        <taxon>Bacteria</taxon>
        <taxon>Pseudomonadati</taxon>
        <taxon>Pseudomonadota</taxon>
        <taxon>Gammaproteobacteria</taxon>
        <taxon>Lysobacterales</taxon>
        <taxon>Lysobacteraceae</taxon>
        <taxon>Stenotrophomonas</taxon>
        <taxon>Stenotrophomonas maltophilia group</taxon>
    </lineage>
</organism>
<evidence type="ECO:0000313" key="2">
    <source>
        <dbReference type="Proteomes" id="UP000234414"/>
    </source>
</evidence>
<dbReference type="EMBL" id="CP025298">
    <property type="protein sequence ID" value="AUI08398.1"/>
    <property type="molecule type" value="Genomic_DNA"/>
</dbReference>
<name>A0AAD0BXB9_STEMA</name>